<dbReference type="AlphaFoldDB" id="A0AAC9AEW4"/>
<dbReference type="Proteomes" id="UP000061468">
    <property type="component" value="Plasmid pAMEDUM8_300"/>
</dbReference>
<organism evidence="2 3">
    <name type="scientific">Alteromonas mediterranea</name>
    <dbReference type="NCBI Taxonomy" id="314275"/>
    <lineage>
        <taxon>Bacteria</taxon>
        <taxon>Pseudomonadati</taxon>
        <taxon>Pseudomonadota</taxon>
        <taxon>Gammaproteobacteria</taxon>
        <taxon>Alteromonadales</taxon>
        <taxon>Alteromonadaceae</taxon>
        <taxon>Alteromonas/Salinimonas group</taxon>
        <taxon>Alteromonas</taxon>
    </lineage>
</organism>
<dbReference type="EMBL" id="CP013929">
    <property type="protein sequence ID" value="AMJ80784.1"/>
    <property type="molecule type" value="Genomic_DNA"/>
</dbReference>
<evidence type="ECO:0000313" key="3">
    <source>
        <dbReference type="Proteomes" id="UP000061468"/>
    </source>
</evidence>
<name>A0AAC9AEW4_9ALTE</name>
<dbReference type="GeneID" id="56269217"/>
<dbReference type="RefSeq" id="WP_015068598.1">
    <property type="nucleotide sequence ID" value="NZ_CAKMLI010000007.1"/>
</dbReference>
<feature type="compositionally biased region" description="Acidic residues" evidence="1">
    <location>
        <begin position="144"/>
        <end position="154"/>
    </location>
</feature>
<proteinExistence type="predicted"/>
<feature type="compositionally biased region" description="Basic and acidic residues" evidence="1">
    <location>
        <begin position="61"/>
        <end position="81"/>
    </location>
</feature>
<evidence type="ECO:0000256" key="1">
    <source>
        <dbReference type="SAM" id="MobiDB-lite"/>
    </source>
</evidence>
<feature type="compositionally biased region" description="Basic and acidic residues" evidence="1">
    <location>
        <begin position="155"/>
        <end position="169"/>
    </location>
</feature>
<reference evidence="2 3" key="1">
    <citation type="submission" date="2015-12" db="EMBL/GenBank/DDBJ databases">
        <title>Intraspecies pangenome expansion in the marine bacterium Alteromonas.</title>
        <authorList>
            <person name="Lopez-Perez M."/>
            <person name="Rodriguez-Valera F."/>
        </authorList>
    </citation>
    <scope>NUCLEOTIDE SEQUENCE [LARGE SCALE GENOMIC DNA]</scope>
    <source>
        <strain evidence="2 3">UM8</strain>
        <plasmid evidence="2 3">pAMEDUM8_300</plasmid>
    </source>
</reference>
<feature type="compositionally biased region" description="Polar residues" evidence="1">
    <location>
        <begin position="105"/>
        <end position="143"/>
    </location>
</feature>
<feature type="region of interest" description="Disordered" evidence="1">
    <location>
        <begin position="61"/>
        <end position="192"/>
    </location>
</feature>
<protein>
    <submittedName>
        <fullName evidence="2">Uncharacterized protein</fullName>
    </submittedName>
</protein>
<feature type="compositionally biased region" description="Acidic residues" evidence="1">
    <location>
        <begin position="85"/>
        <end position="104"/>
    </location>
</feature>
<geneLocation type="plasmid" evidence="2 3">
    <name>pAMEDUM8_300</name>
</geneLocation>
<evidence type="ECO:0000313" key="2">
    <source>
        <dbReference type="EMBL" id="AMJ80784.1"/>
    </source>
</evidence>
<keyword evidence="2" id="KW-0614">Plasmid</keyword>
<accession>A0AAC9AEW4</accession>
<sequence length="410" mass="44640">MDHSLNGEGENIHDVDSFNDAINELNQEELAATNASDFEMEQGNSLTFEEYQDLVDQLNDAEKELRDASSEQPKLEDEKEISNIVDEEEEAEEEDEEEEAEEAFESSNYKEILDGSSQDVDSSVKSESTLGANSQENAPNQPYQEEESLQADFEEFFKEIKDESKKNDEIEIELEDSDSQREYPPGYNYSQVQAPHFQNTHHMPQSGGVKPGTPIDIRGTANSSLHAGQKAGNGLFEGLSFIAKGATALAVASGAAVYGAMETVGKKAAEKSGSAISGASEWMTEWSKTKGESNEAGSAESSVVELDGDANLVKGVFEDLAKEVKYAVEIGNFEQASEMISEISSYLKETGSVVGDGEFLEPLISDLNETVGGAKELDEEEKENLLQAIKEVLEAIKSLFSKAAETPSMS</sequence>
<gene>
    <name evidence="2" type="ORF">AV942_20585</name>
</gene>